<accession>A0ABN7VEE8</accession>
<proteinExistence type="predicted"/>
<evidence type="ECO:0000313" key="3">
    <source>
        <dbReference type="Proteomes" id="UP000789901"/>
    </source>
</evidence>
<evidence type="ECO:0000313" key="2">
    <source>
        <dbReference type="EMBL" id="CAG8763540.1"/>
    </source>
</evidence>
<sequence length="232" mass="27611">VVIKIGIVGNPKIGRTSLMRSFVDSEFEAYYNQTFGVYFKEKTIKLQEYKIRFSIWDYGHPEFIPLVCYDSVAILIMFDLSQISMLKKFEKETKYNITKMAHQYASKMNASLIFSLSKYFINVEKIFKVILSKYYNLRCNISEIKKTGYPILEYKNNLKTDVISFRKLKVISLTKKLFRMKVIDKQSFRKLKVISLTRNSFPKSKILSLTLRFFDFDFWTYTKSILRRLKII</sequence>
<dbReference type="InterPro" id="IPR027417">
    <property type="entry name" value="P-loop_NTPase"/>
</dbReference>
<protein>
    <submittedName>
        <fullName evidence="2">43200_t:CDS:1</fullName>
    </submittedName>
</protein>
<gene>
    <name evidence="2" type="ORF">GMARGA_LOCUS17753</name>
</gene>
<dbReference type="PRINTS" id="PR00449">
    <property type="entry name" value="RASTRNSFRMNG"/>
</dbReference>
<organism evidence="2 3">
    <name type="scientific">Gigaspora margarita</name>
    <dbReference type="NCBI Taxonomy" id="4874"/>
    <lineage>
        <taxon>Eukaryota</taxon>
        <taxon>Fungi</taxon>
        <taxon>Fungi incertae sedis</taxon>
        <taxon>Mucoromycota</taxon>
        <taxon>Glomeromycotina</taxon>
        <taxon>Glomeromycetes</taxon>
        <taxon>Diversisporales</taxon>
        <taxon>Gigasporaceae</taxon>
        <taxon>Gigaspora</taxon>
    </lineage>
</organism>
<dbReference type="Pfam" id="PF08477">
    <property type="entry name" value="Roc"/>
    <property type="match status" value="1"/>
</dbReference>
<reference evidence="2 3" key="1">
    <citation type="submission" date="2021-06" db="EMBL/GenBank/DDBJ databases">
        <authorList>
            <person name="Kallberg Y."/>
            <person name="Tangrot J."/>
            <person name="Rosling A."/>
        </authorList>
    </citation>
    <scope>NUCLEOTIDE SEQUENCE [LARGE SCALE GENOMIC DNA]</scope>
    <source>
        <strain evidence="2 3">120-4 pot B 10/14</strain>
    </source>
</reference>
<keyword evidence="3" id="KW-1185">Reference proteome</keyword>
<dbReference type="Proteomes" id="UP000789901">
    <property type="component" value="Unassembled WGS sequence"/>
</dbReference>
<dbReference type="EMBL" id="CAJVQB010013648">
    <property type="protein sequence ID" value="CAG8763540.1"/>
    <property type="molecule type" value="Genomic_DNA"/>
</dbReference>
<evidence type="ECO:0000256" key="1">
    <source>
        <dbReference type="ARBA" id="ARBA00022741"/>
    </source>
</evidence>
<keyword evidence="1" id="KW-0547">Nucleotide-binding</keyword>
<dbReference type="SUPFAM" id="SSF52540">
    <property type="entry name" value="P-loop containing nucleoside triphosphate hydrolases"/>
    <property type="match status" value="1"/>
</dbReference>
<dbReference type="PANTHER" id="PTHR47978">
    <property type="match status" value="1"/>
</dbReference>
<comment type="caution">
    <text evidence="2">The sequence shown here is derived from an EMBL/GenBank/DDBJ whole genome shotgun (WGS) entry which is preliminary data.</text>
</comment>
<dbReference type="SMART" id="SM00175">
    <property type="entry name" value="RAB"/>
    <property type="match status" value="1"/>
</dbReference>
<feature type="non-terminal residue" evidence="2">
    <location>
        <position position="1"/>
    </location>
</feature>
<name>A0ABN7VEE8_GIGMA</name>
<dbReference type="Gene3D" id="3.40.50.300">
    <property type="entry name" value="P-loop containing nucleotide triphosphate hydrolases"/>
    <property type="match status" value="1"/>
</dbReference>